<reference evidence="2" key="1">
    <citation type="submission" date="2020-05" db="EMBL/GenBank/DDBJ databases">
        <title>Phylogenomic resolution of chytrid fungi.</title>
        <authorList>
            <person name="Stajich J.E."/>
            <person name="Amses K."/>
            <person name="Simmons R."/>
            <person name="Seto K."/>
            <person name="Myers J."/>
            <person name="Bonds A."/>
            <person name="Quandt C.A."/>
            <person name="Barry K."/>
            <person name="Liu P."/>
            <person name="Grigoriev I."/>
            <person name="Longcore J.E."/>
            <person name="James T.Y."/>
        </authorList>
    </citation>
    <scope>NUCLEOTIDE SEQUENCE</scope>
    <source>
        <strain evidence="2">JEL0318</strain>
    </source>
</reference>
<evidence type="ECO:0000313" key="3">
    <source>
        <dbReference type="Proteomes" id="UP001212841"/>
    </source>
</evidence>
<feature type="region of interest" description="Disordered" evidence="1">
    <location>
        <begin position="88"/>
        <end position="141"/>
    </location>
</feature>
<protein>
    <submittedName>
        <fullName evidence="2">G-box binding factor</fullName>
    </submittedName>
</protein>
<dbReference type="AlphaFoldDB" id="A0AAD5S1P4"/>
<evidence type="ECO:0000313" key="2">
    <source>
        <dbReference type="EMBL" id="KAJ3030174.1"/>
    </source>
</evidence>
<evidence type="ECO:0000256" key="1">
    <source>
        <dbReference type="SAM" id="MobiDB-lite"/>
    </source>
</evidence>
<sequence length="141" mass="14229">YEAVLERLKNMLLVMTTQGVFQATETAPGSVNLWNVTWNKIAEFLPGLKEELFPVGASQAEGPVNRPTTVPPTAASQVVPVEMEVPSIGKVNDAEEGGASGASGAAASGDGAPVVETPVDGGSVISQVQPGEVGAAAGETA</sequence>
<gene>
    <name evidence="2" type="primary">GBF1</name>
    <name evidence="2" type="ORF">HK097_005665</name>
</gene>
<dbReference type="Proteomes" id="UP001212841">
    <property type="component" value="Unassembled WGS sequence"/>
</dbReference>
<dbReference type="EMBL" id="JADGJD010002652">
    <property type="protein sequence ID" value="KAJ3030174.1"/>
    <property type="molecule type" value="Genomic_DNA"/>
</dbReference>
<organism evidence="2 3">
    <name type="scientific">Rhizophlyctis rosea</name>
    <dbReference type="NCBI Taxonomy" id="64517"/>
    <lineage>
        <taxon>Eukaryota</taxon>
        <taxon>Fungi</taxon>
        <taxon>Fungi incertae sedis</taxon>
        <taxon>Chytridiomycota</taxon>
        <taxon>Chytridiomycota incertae sedis</taxon>
        <taxon>Chytridiomycetes</taxon>
        <taxon>Rhizophlyctidales</taxon>
        <taxon>Rhizophlyctidaceae</taxon>
        <taxon>Rhizophlyctis</taxon>
    </lineage>
</organism>
<feature type="compositionally biased region" description="Low complexity" evidence="1">
    <location>
        <begin position="102"/>
        <end position="112"/>
    </location>
</feature>
<accession>A0AAD5S1P4</accession>
<feature type="non-terminal residue" evidence="2">
    <location>
        <position position="1"/>
    </location>
</feature>
<comment type="caution">
    <text evidence="2">The sequence shown here is derived from an EMBL/GenBank/DDBJ whole genome shotgun (WGS) entry which is preliminary data.</text>
</comment>
<keyword evidence="3" id="KW-1185">Reference proteome</keyword>
<name>A0AAD5S1P4_9FUNG</name>
<proteinExistence type="predicted"/>